<keyword evidence="1" id="KW-0472">Membrane</keyword>
<name>A0A8J7WCF5_9RHOB</name>
<keyword evidence="1" id="KW-1133">Transmembrane helix</keyword>
<dbReference type="RefSeq" id="WP_212534571.1">
    <property type="nucleotide sequence ID" value="NZ_JAGTUU010000001.1"/>
</dbReference>
<accession>A0A8J7WCF5</accession>
<dbReference type="AlphaFoldDB" id="A0A8J7WCF5"/>
<evidence type="ECO:0000256" key="1">
    <source>
        <dbReference type="SAM" id="Phobius"/>
    </source>
</evidence>
<dbReference type="Pfam" id="PF07331">
    <property type="entry name" value="TctB"/>
    <property type="match status" value="1"/>
</dbReference>
<evidence type="ECO:0000313" key="4">
    <source>
        <dbReference type="Proteomes" id="UP000681356"/>
    </source>
</evidence>
<feature type="transmembrane region" description="Helical" evidence="1">
    <location>
        <begin position="6"/>
        <end position="26"/>
    </location>
</feature>
<dbReference type="Proteomes" id="UP000681356">
    <property type="component" value="Unassembled WGS sequence"/>
</dbReference>
<feature type="transmembrane region" description="Helical" evidence="1">
    <location>
        <begin position="38"/>
        <end position="59"/>
    </location>
</feature>
<evidence type="ECO:0000259" key="2">
    <source>
        <dbReference type="Pfam" id="PF07331"/>
    </source>
</evidence>
<proteinExistence type="predicted"/>
<feature type="transmembrane region" description="Helical" evidence="1">
    <location>
        <begin position="120"/>
        <end position="139"/>
    </location>
</feature>
<keyword evidence="1" id="KW-0812">Transmembrane</keyword>
<dbReference type="InterPro" id="IPR009936">
    <property type="entry name" value="DUF1468"/>
</dbReference>
<comment type="caution">
    <text evidence="3">The sequence shown here is derived from an EMBL/GenBank/DDBJ whole genome shotgun (WGS) entry which is preliminary data.</text>
</comment>
<keyword evidence="4" id="KW-1185">Reference proteome</keyword>
<feature type="domain" description="DUF1468" evidence="2">
    <location>
        <begin position="9"/>
        <end position="144"/>
    </location>
</feature>
<dbReference type="EMBL" id="JAGTUU010000001">
    <property type="protein sequence ID" value="MBS0122593.1"/>
    <property type="molecule type" value="Genomic_DNA"/>
</dbReference>
<feature type="transmembrane region" description="Helical" evidence="1">
    <location>
        <begin position="82"/>
        <end position="113"/>
    </location>
</feature>
<evidence type="ECO:0000313" key="3">
    <source>
        <dbReference type="EMBL" id="MBS0122593.1"/>
    </source>
</evidence>
<reference evidence="3" key="1">
    <citation type="submission" date="2021-04" db="EMBL/GenBank/DDBJ databases">
        <authorList>
            <person name="Yoon J."/>
        </authorList>
    </citation>
    <scope>NUCLEOTIDE SEQUENCE</scope>
    <source>
        <strain evidence="3">KMU-90</strain>
    </source>
</reference>
<gene>
    <name evidence="3" type="ORF">KB874_00480</name>
</gene>
<protein>
    <submittedName>
        <fullName evidence="3">Tripartite tricarboxylate transporter TctB family protein</fullName>
    </submittedName>
</protein>
<sequence>MRLVEAIPALFMLVLAGIIVFGTAGLNHWDGITPGARFFPTILAIAGSAVALVLLWAQWRGFESVILHFPTREAAFRVGTTVAALVALAVFTPLVGFIPALAAFMAVMLLAILRQRPLPSLAATVIVSGFVKLVFIHWLSVPLPMPLGF</sequence>
<organism evidence="3 4">
    <name type="scientific">Thetidibacter halocola</name>
    <dbReference type="NCBI Taxonomy" id="2827239"/>
    <lineage>
        <taxon>Bacteria</taxon>
        <taxon>Pseudomonadati</taxon>
        <taxon>Pseudomonadota</taxon>
        <taxon>Alphaproteobacteria</taxon>
        <taxon>Rhodobacterales</taxon>
        <taxon>Roseobacteraceae</taxon>
        <taxon>Thetidibacter</taxon>
    </lineage>
</organism>